<keyword evidence="9" id="KW-0472">Membrane</keyword>
<evidence type="ECO:0000256" key="1">
    <source>
        <dbReference type="ARBA" id="ARBA00011073"/>
    </source>
</evidence>
<evidence type="ECO:0000256" key="6">
    <source>
        <dbReference type="PROSITE-ProRule" id="PRU01240"/>
    </source>
</evidence>
<dbReference type="PROSITE" id="PS00137">
    <property type="entry name" value="SUBTILASE_HIS"/>
    <property type="match status" value="1"/>
</dbReference>
<evidence type="ECO:0000256" key="9">
    <source>
        <dbReference type="SAM" id="Phobius"/>
    </source>
</evidence>
<dbReference type="InterPro" id="IPR000209">
    <property type="entry name" value="Peptidase_S8/S53_dom"/>
</dbReference>
<organism evidence="11 12">
    <name type="scientific">Halopiger aswanensis</name>
    <dbReference type="NCBI Taxonomy" id="148449"/>
    <lineage>
        <taxon>Archaea</taxon>
        <taxon>Methanobacteriati</taxon>
        <taxon>Methanobacteriota</taxon>
        <taxon>Stenosarchaea group</taxon>
        <taxon>Halobacteria</taxon>
        <taxon>Halobacteriales</taxon>
        <taxon>Natrialbaceae</taxon>
        <taxon>Halopiger</taxon>
    </lineage>
</organism>
<dbReference type="AlphaFoldDB" id="A0A419WGS5"/>
<evidence type="ECO:0000256" key="2">
    <source>
        <dbReference type="ARBA" id="ARBA00022670"/>
    </source>
</evidence>
<dbReference type="PANTHER" id="PTHR43806:SF11">
    <property type="entry name" value="CEREVISIN-RELATED"/>
    <property type="match status" value="1"/>
</dbReference>
<feature type="region of interest" description="Disordered" evidence="8">
    <location>
        <begin position="497"/>
        <end position="526"/>
    </location>
</feature>
<dbReference type="InterPro" id="IPR036852">
    <property type="entry name" value="Peptidase_S8/S53_dom_sf"/>
</dbReference>
<keyword evidence="4 6" id="KW-0720">Serine protease</keyword>
<dbReference type="GO" id="GO:0004252">
    <property type="term" value="F:serine-type endopeptidase activity"/>
    <property type="evidence" value="ECO:0007669"/>
    <property type="project" value="UniProtKB-UniRule"/>
</dbReference>
<accession>A0A419WGS5</accession>
<dbReference type="PRINTS" id="PR00723">
    <property type="entry name" value="SUBTILISIN"/>
</dbReference>
<feature type="domain" description="Peptidase S8/S53" evidence="10">
    <location>
        <begin position="205"/>
        <end position="482"/>
    </location>
</feature>
<evidence type="ECO:0000313" key="11">
    <source>
        <dbReference type="EMBL" id="RKD94731.1"/>
    </source>
</evidence>
<protein>
    <submittedName>
        <fullName evidence="11">Subtilisin family serine protease</fullName>
    </submittedName>
</protein>
<dbReference type="InterPro" id="IPR022398">
    <property type="entry name" value="Peptidase_S8_His-AS"/>
</dbReference>
<feature type="transmembrane region" description="Helical" evidence="9">
    <location>
        <begin position="538"/>
        <end position="560"/>
    </location>
</feature>
<evidence type="ECO:0000259" key="10">
    <source>
        <dbReference type="Pfam" id="PF00082"/>
    </source>
</evidence>
<dbReference type="GO" id="GO:0006508">
    <property type="term" value="P:proteolysis"/>
    <property type="evidence" value="ECO:0007669"/>
    <property type="project" value="UniProtKB-KW"/>
</dbReference>
<feature type="active site" description="Charge relay system" evidence="5 6">
    <location>
        <position position="431"/>
    </location>
</feature>
<dbReference type="InterPro" id="IPR023828">
    <property type="entry name" value="Peptidase_S8_Ser-AS"/>
</dbReference>
<keyword evidence="12" id="KW-1185">Reference proteome</keyword>
<sequence length="565" mass="57969">MTSRRGRAGRSEIVPIVVCLLLLSAGPIAAGASAMAAGHSDGPPTDDGIRIDDDLPANGTTVEVIVRLEDAPATDTAVAADETDVDIDRLEEHAEATQDPLLEYAADTPGITVAEEFWVTNAVLLEVNLERVDLETFERFEAVEAVHENFEVPVPDRPAEPTAVNGTPTASAADGTAQTTQGSSVTPAIAAIDVPSVWNEYETRGEGVRVAVLDTGIEPSHPDLELYTDDPSDPTYPGGWAEFNDTGHRVPDSTPHDTGVHGTHVSGTVAGGAATGTAIGVAPEADLMHGLVMDETNGTFAQILAGMEWALAEDADVINMSLGTTGTYPQFIEPIRNANLSGTIVVGAIGNEGPETSGSPGNVYETLSVGAVAADGTVAPFSGGERLNRTDWAATPSDWPDAYTVPDVVAPGVDIASSMPDGGYARMPGTSMAAPHVAGTAALLRSVEPDATPADLSSVLTETTQVPADDRESAVETRYGTGIIDADAAAAELLERTSEVESSMESGGDTTGGQSDESAVAGGHTAGDAAGVDWPGQLATIGLAIVLGLCVVTVLSGFGVGRLER</sequence>
<dbReference type="Proteomes" id="UP000283805">
    <property type="component" value="Unassembled WGS sequence"/>
</dbReference>
<proteinExistence type="inferred from homology"/>
<dbReference type="PANTHER" id="PTHR43806">
    <property type="entry name" value="PEPTIDASE S8"/>
    <property type="match status" value="1"/>
</dbReference>
<keyword evidence="9" id="KW-0812">Transmembrane</keyword>
<dbReference type="SUPFAM" id="SSF52743">
    <property type="entry name" value="Subtilisin-like"/>
    <property type="match status" value="1"/>
</dbReference>
<reference evidence="11 12" key="1">
    <citation type="submission" date="2018-09" db="EMBL/GenBank/DDBJ databases">
        <title>Genomic Encyclopedia of Archaeal and Bacterial Type Strains, Phase II (KMG-II): from individual species to whole genera.</title>
        <authorList>
            <person name="Goeker M."/>
        </authorList>
    </citation>
    <scope>NUCLEOTIDE SEQUENCE [LARGE SCALE GENOMIC DNA]</scope>
    <source>
        <strain evidence="11 12">DSM 13151</strain>
    </source>
</reference>
<comment type="similarity">
    <text evidence="1 6 7">Belongs to the peptidase S8 family.</text>
</comment>
<dbReference type="InterPro" id="IPR015500">
    <property type="entry name" value="Peptidase_S8_subtilisin-rel"/>
</dbReference>
<dbReference type="RefSeq" id="WP_120244056.1">
    <property type="nucleotide sequence ID" value="NZ_RAPO01000002.1"/>
</dbReference>
<dbReference type="EMBL" id="RAPO01000002">
    <property type="protein sequence ID" value="RKD94731.1"/>
    <property type="molecule type" value="Genomic_DNA"/>
</dbReference>
<gene>
    <name evidence="11" type="ORF">ATJ93_1572</name>
</gene>
<feature type="active site" description="Charge relay system" evidence="5 6">
    <location>
        <position position="261"/>
    </location>
</feature>
<feature type="compositionally biased region" description="Polar residues" evidence="8">
    <location>
        <begin position="164"/>
        <end position="184"/>
    </location>
</feature>
<dbReference type="Pfam" id="PF00082">
    <property type="entry name" value="Peptidase_S8"/>
    <property type="match status" value="1"/>
</dbReference>
<dbReference type="Gene3D" id="3.40.50.200">
    <property type="entry name" value="Peptidase S8/S53 domain"/>
    <property type="match status" value="1"/>
</dbReference>
<evidence type="ECO:0000256" key="4">
    <source>
        <dbReference type="ARBA" id="ARBA00022825"/>
    </source>
</evidence>
<dbReference type="OrthoDB" id="27270at2157"/>
<evidence type="ECO:0000313" key="12">
    <source>
        <dbReference type="Proteomes" id="UP000283805"/>
    </source>
</evidence>
<feature type="active site" description="Charge relay system" evidence="5 6">
    <location>
        <position position="214"/>
    </location>
</feature>
<feature type="region of interest" description="Disordered" evidence="8">
    <location>
        <begin position="153"/>
        <end position="184"/>
    </location>
</feature>
<evidence type="ECO:0000256" key="8">
    <source>
        <dbReference type="SAM" id="MobiDB-lite"/>
    </source>
</evidence>
<dbReference type="PROSITE" id="PS00136">
    <property type="entry name" value="SUBTILASE_ASP"/>
    <property type="match status" value="1"/>
</dbReference>
<evidence type="ECO:0000256" key="7">
    <source>
        <dbReference type="RuleBase" id="RU003355"/>
    </source>
</evidence>
<dbReference type="PROSITE" id="PS51892">
    <property type="entry name" value="SUBTILASE"/>
    <property type="match status" value="1"/>
</dbReference>
<dbReference type="InterPro" id="IPR023827">
    <property type="entry name" value="Peptidase_S8_Asp-AS"/>
</dbReference>
<evidence type="ECO:0000256" key="5">
    <source>
        <dbReference type="PIRSR" id="PIRSR615500-1"/>
    </source>
</evidence>
<name>A0A419WGS5_9EURY</name>
<keyword evidence="2 6" id="KW-0645">Protease</keyword>
<comment type="caution">
    <text evidence="11">The sequence shown here is derived from an EMBL/GenBank/DDBJ whole genome shotgun (WGS) entry which is preliminary data.</text>
</comment>
<keyword evidence="9" id="KW-1133">Transmembrane helix</keyword>
<keyword evidence="3 6" id="KW-0378">Hydrolase</keyword>
<evidence type="ECO:0000256" key="3">
    <source>
        <dbReference type="ARBA" id="ARBA00022801"/>
    </source>
</evidence>
<dbReference type="PROSITE" id="PS00138">
    <property type="entry name" value="SUBTILASE_SER"/>
    <property type="match status" value="1"/>
</dbReference>
<dbReference type="InterPro" id="IPR050131">
    <property type="entry name" value="Peptidase_S8_subtilisin-like"/>
</dbReference>